<evidence type="ECO:0000256" key="7">
    <source>
        <dbReference type="SAM" id="MobiDB-lite"/>
    </source>
</evidence>
<feature type="signal peptide" evidence="8">
    <location>
        <begin position="1"/>
        <end position="19"/>
    </location>
</feature>
<feature type="region of interest" description="Disordered" evidence="7">
    <location>
        <begin position="40"/>
        <end position="77"/>
    </location>
</feature>
<evidence type="ECO:0000256" key="4">
    <source>
        <dbReference type="ARBA" id="ARBA00023157"/>
    </source>
</evidence>
<feature type="region of interest" description="Disordered" evidence="7">
    <location>
        <begin position="663"/>
        <end position="691"/>
    </location>
</feature>
<dbReference type="PROSITE" id="PS50835">
    <property type="entry name" value="IG_LIKE"/>
    <property type="match status" value="3"/>
</dbReference>
<evidence type="ECO:0000256" key="2">
    <source>
        <dbReference type="ARBA" id="ARBA00022737"/>
    </source>
</evidence>
<dbReference type="GO" id="GO:0098609">
    <property type="term" value="P:cell-cell adhesion"/>
    <property type="evidence" value="ECO:0007669"/>
    <property type="project" value="TreeGrafter"/>
</dbReference>
<keyword evidence="4" id="KW-1015">Disulfide bond</keyword>
<evidence type="ECO:0000259" key="10">
    <source>
        <dbReference type="PROSITE" id="PS50853"/>
    </source>
</evidence>
<dbReference type="Gene3D" id="2.60.40.10">
    <property type="entry name" value="Immunoglobulins"/>
    <property type="match status" value="5"/>
</dbReference>
<reference evidence="11 12" key="1">
    <citation type="journal article" date="2019" name="Mol. Ecol. Resour.">
        <title>Chromosome-level genome assembly of Triplophysa tibetana, a fish adapted to the harsh high-altitude environment of the Tibetan Plateau.</title>
        <authorList>
            <person name="Yang X."/>
            <person name="Liu H."/>
            <person name="Ma Z."/>
            <person name="Zou Y."/>
            <person name="Zou M."/>
            <person name="Mao Y."/>
            <person name="Li X."/>
            <person name="Wang H."/>
            <person name="Chen T."/>
            <person name="Wang W."/>
            <person name="Yang R."/>
        </authorList>
    </citation>
    <scope>NUCLEOTIDE SEQUENCE [LARGE SCALE GENOMIC DNA]</scope>
    <source>
        <strain evidence="11">TTIB1903HZAU</strain>
        <tissue evidence="11">Muscle</tissue>
    </source>
</reference>
<dbReference type="InterPro" id="IPR003599">
    <property type="entry name" value="Ig_sub"/>
</dbReference>
<keyword evidence="6" id="KW-0393">Immunoglobulin domain</keyword>
<dbReference type="EMBL" id="SOYY01000023">
    <property type="protein sequence ID" value="KAA0704054.1"/>
    <property type="molecule type" value="Genomic_DNA"/>
</dbReference>
<dbReference type="SUPFAM" id="SSF49265">
    <property type="entry name" value="Fibronectin type III"/>
    <property type="match status" value="1"/>
</dbReference>
<dbReference type="InterPro" id="IPR013783">
    <property type="entry name" value="Ig-like_fold"/>
</dbReference>
<keyword evidence="12" id="KW-1185">Reference proteome</keyword>
<protein>
    <submittedName>
        <fullName evidence="11">Roundabout-like protein 1</fullName>
    </submittedName>
</protein>
<feature type="domain" description="Ig-like" evidence="9">
    <location>
        <begin position="186"/>
        <end position="273"/>
    </location>
</feature>
<dbReference type="PROSITE" id="PS50853">
    <property type="entry name" value="FN3"/>
    <property type="match status" value="2"/>
</dbReference>
<feature type="domain" description="Fibronectin type-III" evidence="10">
    <location>
        <begin position="485"/>
        <end position="583"/>
    </location>
</feature>
<feature type="domain" description="Fibronectin type-III" evidence="10">
    <location>
        <begin position="384"/>
        <end position="480"/>
    </location>
</feature>
<dbReference type="FunFam" id="2.60.40.10:FF:002655">
    <property type="entry name" value="Roundabout-like protein 4"/>
    <property type="match status" value="1"/>
</dbReference>
<comment type="caution">
    <text evidence="11">The sequence shown here is derived from an EMBL/GenBank/DDBJ whole genome shotgun (WGS) entry which is preliminary data.</text>
</comment>
<dbReference type="InterPro" id="IPR036116">
    <property type="entry name" value="FN3_sf"/>
</dbReference>
<dbReference type="FunFam" id="2.60.40.10:FF:000065">
    <property type="entry name" value="roundabout homolog 1 isoform X3"/>
    <property type="match status" value="1"/>
</dbReference>
<dbReference type="SMART" id="SM00408">
    <property type="entry name" value="IGc2"/>
    <property type="match status" value="3"/>
</dbReference>
<dbReference type="PANTHER" id="PTHR44170:SF11">
    <property type="entry name" value="ROUNDABOUT HOMOLOG 4"/>
    <property type="match status" value="1"/>
</dbReference>
<feature type="compositionally biased region" description="Basic and acidic residues" evidence="7">
    <location>
        <begin position="41"/>
        <end position="52"/>
    </location>
</feature>
<feature type="region of interest" description="Disordered" evidence="7">
    <location>
        <begin position="1121"/>
        <end position="1157"/>
    </location>
</feature>
<dbReference type="Pfam" id="PF00041">
    <property type="entry name" value="fn3"/>
    <property type="match status" value="1"/>
</dbReference>
<evidence type="ECO:0000313" key="12">
    <source>
        <dbReference type="Proteomes" id="UP000324632"/>
    </source>
</evidence>
<organism evidence="11 12">
    <name type="scientific">Triplophysa tibetana</name>
    <dbReference type="NCBI Taxonomy" id="1572043"/>
    <lineage>
        <taxon>Eukaryota</taxon>
        <taxon>Metazoa</taxon>
        <taxon>Chordata</taxon>
        <taxon>Craniata</taxon>
        <taxon>Vertebrata</taxon>
        <taxon>Euteleostomi</taxon>
        <taxon>Actinopterygii</taxon>
        <taxon>Neopterygii</taxon>
        <taxon>Teleostei</taxon>
        <taxon>Ostariophysi</taxon>
        <taxon>Cypriniformes</taxon>
        <taxon>Nemacheilidae</taxon>
        <taxon>Triplophysa</taxon>
    </lineage>
</organism>
<feature type="region of interest" description="Disordered" evidence="7">
    <location>
        <begin position="865"/>
        <end position="887"/>
    </location>
</feature>
<dbReference type="Proteomes" id="UP000324632">
    <property type="component" value="Chromosome 23"/>
</dbReference>
<dbReference type="GO" id="GO:0016020">
    <property type="term" value="C:membrane"/>
    <property type="evidence" value="ECO:0007669"/>
    <property type="project" value="UniProtKB-SubCell"/>
</dbReference>
<name>A0A5A9N1W9_9TELE</name>
<accession>A0A5A9N1W9</accession>
<keyword evidence="2" id="KW-0677">Repeat</keyword>
<dbReference type="InterPro" id="IPR036179">
    <property type="entry name" value="Ig-like_dom_sf"/>
</dbReference>
<comment type="subcellular location">
    <subcellularLocation>
        <location evidence="1">Membrane</location>
    </subcellularLocation>
</comment>
<feature type="compositionally biased region" description="Basic residues" evidence="7">
    <location>
        <begin position="53"/>
        <end position="75"/>
    </location>
</feature>
<dbReference type="CDD" id="cd00063">
    <property type="entry name" value="FN3"/>
    <property type="match status" value="1"/>
</dbReference>
<evidence type="ECO:0000256" key="8">
    <source>
        <dbReference type="SAM" id="SignalP"/>
    </source>
</evidence>
<dbReference type="InterPro" id="IPR003961">
    <property type="entry name" value="FN3_dom"/>
</dbReference>
<evidence type="ECO:0000256" key="3">
    <source>
        <dbReference type="ARBA" id="ARBA00023136"/>
    </source>
</evidence>
<dbReference type="PANTHER" id="PTHR44170">
    <property type="entry name" value="PROTEIN SIDEKICK"/>
    <property type="match status" value="1"/>
</dbReference>
<feature type="chain" id="PRO_5022866778" evidence="8">
    <location>
        <begin position="20"/>
        <end position="1157"/>
    </location>
</feature>
<proteinExistence type="predicted"/>
<gene>
    <name evidence="11" type="ORF">E1301_Tti000302</name>
</gene>
<dbReference type="SMART" id="SM00060">
    <property type="entry name" value="FN3"/>
    <property type="match status" value="2"/>
</dbReference>
<dbReference type="SUPFAM" id="SSF48726">
    <property type="entry name" value="Immunoglobulin"/>
    <property type="match status" value="3"/>
</dbReference>
<feature type="compositionally biased region" description="Polar residues" evidence="7">
    <location>
        <begin position="682"/>
        <end position="691"/>
    </location>
</feature>
<evidence type="ECO:0000256" key="6">
    <source>
        <dbReference type="ARBA" id="ARBA00023319"/>
    </source>
</evidence>
<evidence type="ECO:0000256" key="1">
    <source>
        <dbReference type="ARBA" id="ARBA00004370"/>
    </source>
</evidence>
<dbReference type="FunFam" id="2.60.40.10:FF:000026">
    <property type="entry name" value="roundabout homolog 2 isoform X1"/>
    <property type="match status" value="1"/>
</dbReference>
<feature type="domain" description="Ig-like" evidence="9">
    <location>
        <begin position="83"/>
        <end position="178"/>
    </location>
</feature>
<keyword evidence="5" id="KW-0325">Glycoprotein</keyword>
<evidence type="ECO:0000259" key="9">
    <source>
        <dbReference type="PROSITE" id="PS50835"/>
    </source>
</evidence>
<dbReference type="InterPro" id="IPR007110">
    <property type="entry name" value="Ig-like_dom"/>
</dbReference>
<dbReference type="SMART" id="SM00409">
    <property type="entry name" value="IG"/>
    <property type="match status" value="3"/>
</dbReference>
<dbReference type="FunFam" id="2.60.40.10:FF:000840">
    <property type="entry name" value="Roundabout guidance receptor 4"/>
    <property type="match status" value="1"/>
</dbReference>
<keyword evidence="8" id="KW-0732">Signal</keyword>
<sequence>MQVSAWLLWVAWLCTWTEASRQCQCQCECSPDEQLAQRTQVEQRSERSEGRGHLRHRLPHHRASHRDRAHRRKGSRLIDNSLPRIVHHPTDVVVRAGSPATLSCRAEGNPEPTIQWLRNGQPLDTDRMDVESRPIVLPEGSLFFFSASISVRKSQSHEAMYACVAQNSAGVATSRNASLHIAALREEFRVHPSDIEVAVGELAVMNCSPPVGHPEPNITWRKDGILITSSNEHYTELNGKLIIAPAQKNDSGVYSCIATNTVGVRESRAARLSVLAKPVLLRKPEDVSVQLGESAQFFCKADGDPMPSLEWRREQGPLPNGRYLINPDHSLQIHYVTAQDMGRYTCTAENKIGVSVASAQLLVEDVGSTRLRDLHKELSALRVSLENVTVLSTASNISQVMWRLQTSVSQPHYLEGFEVLYRSLLPASSDWTAQSVPQPALHTHVGPLKRGYKYEFKVRPYGSSLYGRESNTRHLRVPEIVPSAPPQDISITMPTDRNDTVHLSWQPPPHDAHNGIIHGYQVWCVESEELKSMNWTVDSGTHSMEINSLQSDKLYWVTVAAVNGAGVGHQSDPYKLLIESRQESTPYERGILSMSHVLSVIKEPVFIGSVGTLLWCVLMITALFLYRRHVRSATQGGKGSGLYRLESEDLIIKHRMAAPDSPWISGGWRPDSSREPKPAFWTPSQDNSGFRRTTLPITANKDSNPMRSALPIVPDNCGVYGTFYVDLSGNGLKTFNSPGRRPRMHHGNSQLYNSEAVLITEPIVKTAVVREVQAMPWKRALPTQPNMGVLKESWEKNYKRDLHAVKSAPLMPVHQQALTVCTAPSNHQQRFRQNPAGGVSEPVKPLSSPRILHYSASLQLVDMLPTPPPLPTEDNHSISSDDESTRSTKLTVDVGSQQSVCAASGLQGPSVATRGCPSHHTMSSGCPAQLSPSYSHISTASFCLSTDDYEDTTLSTQGLKQYMEISPKPQGQTSPSMSRLFTPTPTLGYICGPDDREIGDMDEEQECQGLRKAMLRSTPSSCCSEWEGSLWNGWGSVSESNVTSARTSIISSSDCSFINDANFARVLAMTAESMSGTLSADFSPPASPLSVLFPPRECFGEVEPLPMWDWSTAWVEELEAQLKTSRDARRTTASSRHSGVEQWRGQQDSSHKTHSQR</sequence>
<dbReference type="Pfam" id="PF13927">
    <property type="entry name" value="Ig_3"/>
    <property type="match status" value="1"/>
</dbReference>
<dbReference type="InterPro" id="IPR013098">
    <property type="entry name" value="Ig_I-set"/>
</dbReference>
<dbReference type="AlphaFoldDB" id="A0A5A9N1W9"/>
<dbReference type="Pfam" id="PF07679">
    <property type="entry name" value="I-set"/>
    <property type="match status" value="2"/>
</dbReference>
<dbReference type="InterPro" id="IPR003598">
    <property type="entry name" value="Ig_sub2"/>
</dbReference>
<dbReference type="FunFam" id="2.60.40.10:FF:000004">
    <property type="entry name" value="DCC isoform 1"/>
    <property type="match status" value="1"/>
</dbReference>
<evidence type="ECO:0000313" key="11">
    <source>
        <dbReference type="EMBL" id="KAA0704054.1"/>
    </source>
</evidence>
<evidence type="ECO:0000256" key="5">
    <source>
        <dbReference type="ARBA" id="ARBA00023180"/>
    </source>
</evidence>
<keyword evidence="3" id="KW-0472">Membrane</keyword>
<feature type="domain" description="Ig-like" evidence="9">
    <location>
        <begin position="278"/>
        <end position="364"/>
    </location>
</feature>